<feature type="domain" description="Protein kinase" evidence="1">
    <location>
        <begin position="156"/>
        <end position="469"/>
    </location>
</feature>
<evidence type="ECO:0000259" key="1">
    <source>
        <dbReference type="PROSITE" id="PS50011"/>
    </source>
</evidence>
<dbReference type="OMA" id="QGWHQDI"/>
<dbReference type="eggNOG" id="KOG4645">
    <property type="taxonomic scope" value="Eukaryota"/>
</dbReference>
<evidence type="ECO:0000313" key="3">
    <source>
        <dbReference type="Proteomes" id="UP000030651"/>
    </source>
</evidence>
<proteinExistence type="predicted"/>
<dbReference type="InterPro" id="IPR000719">
    <property type="entry name" value="Prot_kinase_dom"/>
</dbReference>
<dbReference type="PROSITE" id="PS50011">
    <property type="entry name" value="PROTEIN_KINASE_DOM"/>
    <property type="match status" value="1"/>
</dbReference>
<dbReference type="AlphaFoldDB" id="W3XD88"/>
<dbReference type="Gene3D" id="1.10.510.10">
    <property type="entry name" value="Transferase(Phosphotransferase) domain 1"/>
    <property type="match status" value="1"/>
</dbReference>
<dbReference type="InterPro" id="IPR011009">
    <property type="entry name" value="Kinase-like_dom_sf"/>
</dbReference>
<keyword evidence="3" id="KW-1185">Reference proteome</keyword>
<dbReference type="STRING" id="1229662.W3XD88"/>
<protein>
    <recommendedName>
        <fullName evidence="1">Protein kinase domain-containing protein</fullName>
    </recommendedName>
</protein>
<sequence>MAENVDARPGDDFAQWVETTRARYIGQDLRENSLTYIPYSELTKYWSITKINAVLRSYDKPLPFDAPSIQSAYLRIFSALVWTGTTRRFLGLVLTDALDDHRWPLVDPPRNWHIHNRGALGDFENLQTEQWIFFPYHFEKTRLYKTQLESDCILPIESLETIFKRGESLVHKIKINDDYNGLGSESKGGYLALKEYELKYAEERYQTEVDALTMLRQSPSENLITFYGSFRKDGHGFIILDFADGGDLKAFFQETPPPMTAEDTRVFWKSLIMSLQGLDRIHQLMSVDSHMKSIIQGIHQDIKPANILLMKGSSGSPYDFQPKIADFGLFSHARKTRSNSDEAKGPNKYGNQIYSAPEVSTNVRNKFKGISLITPGADIFSFGAVLSAAAAFVAGGTQLIQEYLVKRKAAHAKLRRFSKTDFEGCFHAGTEKFPVIEEMHSYIKTFCQDKRHDLITPQILDIVQQHMLLPKSSERDQAAVLIDRFNNILWSEPLTPTISLSIRRRSTWMTSSDNGETTPTSLKSIRSINTFFEGGKSWLGSRAAENSKVLDSTVKNLIDQITRNLRDRDQFFFIDDSTSMRPHERIVLEGFQALSSIAKRLDPNRVELAFASRPKDVYRARATRKLVKIVKTHRYEHEPTMMAKSLSELVEHQIIRKLPVKKMGFNINPIARKHVSVYIFTDGNWGDDPEGACHVEDAVKYLMDEVGRRRLTRQQVTLHFVRFGDSEAGGRHLEYLDRFGEKYDCDIVDVKHISSDVESLFVGPLTYHNDRRDETR</sequence>
<dbReference type="CDD" id="cd00180">
    <property type="entry name" value="PKc"/>
    <property type="match status" value="1"/>
</dbReference>
<dbReference type="SMART" id="SM00220">
    <property type="entry name" value="S_TKc"/>
    <property type="match status" value="1"/>
</dbReference>
<dbReference type="Proteomes" id="UP000030651">
    <property type="component" value="Unassembled WGS sequence"/>
</dbReference>
<dbReference type="Pfam" id="PF00069">
    <property type="entry name" value="Pkinase"/>
    <property type="match status" value="1"/>
</dbReference>
<dbReference type="PANTHER" id="PTHR44167:SF24">
    <property type="entry name" value="SERINE_THREONINE-PROTEIN KINASE CHK2"/>
    <property type="match status" value="1"/>
</dbReference>
<organism evidence="2 3">
    <name type="scientific">Pestalotiopsis fici (strain W106-1 / CGMCC3.15140)</name>
    <dbReference type="NCBI Taxonomy" id="1229662"/>
    <lineage>
        <taxon>Eukaryota</taxon>
        <taxon>Fungi</taxon>
        <taxon>Dikarya</taxon>
        <taxon>Ascomycota</taxon>
        <taxon>Pezizomycotina</taxon>
        <taxon>Sordariomycetes</taxon>
        <taxon>Xylariomycetidae</taxon>
        <taxon>Amphisphaeriales</taxon>
        <taxon>Sporocadaceae</taxon>
        <taxon>Pestalotiopsis</taxon>
    </lineage>
</organism>
<reference evidence="3" key="1">
    <citation type="journal article" date="2015" name="BMC Genomics">
        <title>Genomic and transcriptomic analysis of the endophytic fungus Pestalotiopsis fici reveals its lifestyle and high potential for synthesis of natural products.</title>
        <authorList>
            <person name="Wang X."/>
            <person name="Zhang X."/>
            <person name="Liu L."/>
            <person name="Xiang M."/>
            <person name="Wang W."/>
            <person name="Sun X."/>
            <person name="Che Y."/>
            <person name="Guo L."/>
            <person name="Liu G."/>
            <person name="Guo L."/>
            <person name="Wang C."/>
            <person name="Yin W.B."/>
            <person name="Stadler M."/>
            <person name="Zhang X."/>
            <person name="Liu X."/>
        </authorList>
    </citation>
    <scope>NUCLEOTIDE SEQUENCE [LARGE SCALE GENOMIC DNA]</scope>
    <source>
        <strain evidence="3">W106-1 / CGMCC3.15140</strain>
    </source>
</reference>
<accession>W3XD88</accession>
<dbReference type="RefSeq" id="XP_007832627.1">
    <property type="nucleotide sequence ID" value="XM_007834436.1"/>
</dbReference>
<dbReference type="InParanoid" id="W3XD88"/>
<dbReference type="SUPFAM" id="SSF56112">
    <property type="entry name" value="Protein kinase-like (PK-like)"/>
    <property type="match status" value="1"/>
</dbReference>
<dbReference type="GO" id="GO:0004674">
    <property type="term" value="F:protein serine/threonine kinase activity"/>
    <property type="evidence" value="ECO:0007669"/>
    <property type="project" value="TreeGrafter"/>
</dbReference>
<dbReference type="GO" id="GO:0044773">
    <property type="term" value="P:mitotic DNA damage checkpoint signaling"/>
    <property type="evidence" value="ECO:0007669"/>
    <property type="project" value="TreeGrafter"/>
</dbReference>
<dbReference type="PANTHER" id="PTHR44167">
    <property type="entry name" value="OVARIAN-SPECIFIC SERINE/THREONINE-PROTEIN KINASE LOK-RELATED"/>
    <property type="match status" value="1"/>
</dbReference>
<dbReference type="OrthoDB" id="5396681at2759"/>
<dbReference type="GO" id="GO:0005634">
    <property type="term" value="C:nucleus"/>
    <property type="evidence" value="ECO:0007669"/>
    <property type="project" value="TreeGrafter"/>
</dbReference>
<dbReference type="HOGENOM" id="CLU_005931_1_0_1"/>
<dbReference type="GO" id="GO:0005524">
    <property type="term" value="F:ATP binding"/>
    <property type="evidence" value="ECO:0007669"/>
    <property type="project" value="InterPro"/>
</dbReference>
<evidence type="ECO:0000313" key="2">
    <source>
        <dbReference type="EMBL" id="ETS83979.1"/>
    </source>
</evidence>
<dbReference type="KEGG" id="pfy:PFICI_05855"/>
<dbReference type="EMBL" id="KI912111">
    <property type="protein sequence ID" value="ETS83979.1"/>
    <property type="molecule type" value="Genomic_DNA"/>
</dbReference>
<gene>
    <name evidence="2" type="ORF">PFICI_05855</name>
</gene>
<dbReference type="GeneID" id="19270868"/>
<name>W3XD88_PESFW</name>